<evidence type="ECO:0000313" key="3">
    <source>
        <dbReference type="Proteomes" id="UP000263689"/>
    </source>
</evidence>
<name>A0A2Z5PG52_METMI</name>
<dbReference type="InterPro" id="IPR027417">
    <property type="entry name" value="P-loop_NTPase"/>
</dbReference>
<dbReference type="Pfam" id="PF04851">
    <property type="entry name" value="ResIII"/>
    <property type="match status" value="1"/>
</dbReference>
<dbReference type="Pfam" id="PF19778">
    <property type="entry name" value="RE_endonuc"/>
    <property type="match status" value="1"/>
</dbReference>
<dbReference type="RefSeq" id="WP_119720866.1">
    <property type="nucleotide sequence ID" value="NZ_AP011528.1"/>
</dbReference>
<dbReference type="InterPro" id="IPR014001">
    <property type="entry name" value="Helicase_ATP-bd"/>
</dbReference>
<dbReference type="EMBL" id="AP011528">
    <property type="protein sequence ID" value="BAP62909.1"/>
    <property type="molecule type" value="Genomic_DNA"/>
</dbReference>
<dbReference type="InterPro" id="IPR006935">
    <property type="entry name" value="Helicase/UvrB_N"/>
</dbReference>
<feature type="domain" description="Helicase ATP-binding" evidence="1">
    <location>
        <begin position="64"/>
        <end position="248"/>
    </location>
</feature>
<dbReference type="GO" id="GO:0003677">
    <property type="term" value="F:DNA binding"/>
    <property type="evidence" value="ECO:0007669"/>
    <property type="project" value="InterPro"/>
</dbReference>
<dbReference type="AlphaFoldDB" id="A0A2Z5PG52"/>
<protein>
    <submittedName>
        <fullName evidence="2">Type III restriction-modification system restriction subunit</fullName>
        <ecNumber evidence="2">3.1.21.5</ecNumber>
    </submittedName>
</protein>
<reference evidence="2 3" key="1">
    <citation type="submission" date="2009-06" db="EMBL/GenBank/DDBJ databases">
        <title>Molecular Evidence for Microbiologically Influenced Corrosion from genome of Methanogen.</title>
        <authorList>
            <person name="Ito N."/>
            <person name="Tsurumaru H."/>
            <person name="Shimizu A."/>
            <person name="Harada T."/>
            <person name="Hosoyama A."/>
            <person name="Horikawa H."/>
            <person name="Wakai S."/>
            <person name="Sasaki K."/>
            <person name="Nishijima K."/>
            <person name="Ataku H."/>
            <person name="Yamazaki J."/>
            <person name="Mise M."/>
            <person name="Yamazaki S."/>
            <person name="Tanikawa S."/>
            <person name="Harayama S."/>
            <person name="Fujita N."/>
        </authorList>
    </citation>
    <scope>NUCLEOTIDE SEQUENCE [LARGE SCALE GENOMIC DNA]</scope>
    <source>
        <strain evidence="3">OS7 ( NBRC 103642)</strain>
    </source>
</reference>
<evidence type="ECO:0000259" key="1">
    <source>
        <dbReference type="PROSITE" id="PS51192"/>
    </source>
</evidence>
<dbReference type="Gene3D" id="3.40.50.300">
    <property type="entry name" value="P-loop containing nucleotide triphosphate hydrolases"/>
    <property type="match status" value="2"/>
</dbReference>
<dbReference type="PROSITE" id="PS51192">
    <property type="entry name" value="HELICASE_ATP_BIND_1"/>
    <property type="match status" value="1"/>
</dbReference>
<dbReference type="SUPFAM" id="SSF52540">
    <property type="entry name" value="P-loop containing nucleoside triphosphate hydrolases"/>
    <property type="match status" value="1"/>
</dbReference>
<accession>A0A2Z5PG52</accession>
<dbReference type="GO" id="GO:0005524">
    <property type="term" value="F:ATP binding"/>
    <property type="evidence" value="ECO:0007669"/>
    <property type="project" value="InterPro"/>
</dbReference>
<dbReference type="InterPro" id="IPR045572">
    <property type="entry name" value="RE_endonuc_C"/>
</dbReference>
<dbReference type="Proteomes" id="UP000263689">
    <property type="component" value="Chromosome"/>
</dbReference>
<dbReference type="GO" id="GO:0120545">
    <property type="term" value="F:nucleic acid conformation isomerase activity"/>
    <property type="evidence" value="ECO:0007669"/>
    <property type="project" value="UniProtKB-ARBA"/>
</dbReference>
<dbReference type="REBASE" id="94211">
    <property type="entry name" value="MmaOS7ORF8210P"/>
</dbReference>
<evidence type="ECO:0000313" key="2">
    <source>
        <dbReference type="EMBL" id="BAP62909.1"/>
    </source>
</evidence>
<dbReference type="SMART" id="SM00487">
    <property type="entry name" value="DEXDc"/>
    <property type="match status" value="1"/>
</dbReference>
<keyword evidence="2" id="KW-0378">Hydrolase</keyword>
<proteinExistence type="predicted"/>
<sequence>MKFKFESDLEYQLDAINSVVSLFDGQNTKNLSFPHVVEVNPKVISENKILENLRSIQKENNIKEGAELQGMDFSIEMETGTGKTYVYLRTILELNKKYGFKKFIIMVPSVAVREGVLKTLNITKEHFKQLYGNISYNFYQYDSAKLSKIREFSRSNTLEIMVMTLDSINKDTNIIKKHNDRLSGQKPIDMICRTNPILILDEPQNMESEKSKDSLKELNPLFKLRYSATHKNYYNLVYRLTPVDAYNKGLVKKIEVLSVIKDEDFNTDYIKCLDITVDKNKLKAQLEVNKKQKSGYVVKTVTVKHGDDLEKKSKNPNYQNFIVSGIDARSNQVKFSNGLIIKKGQNVGGDKEQIMKMQIRHTIEEHFRKQDILKPYGIKVLSLFFIDKVANYVEKEGFIRKTFIEEFNNVKRGFENYNDLDVTEVHKGYFSAYKSESGMESDKEAFDLIMKDKEKLLSFEEPTQFIFSHSALREGWDNPNVFNICTLNETVSELKKRQEIGRGVRLPVNQDGDRIYNLDFNILTVVANESYSDYVSKLQQEYFDEYGNLVDSPKPLNARDRTVLKLKKQFKLNPEFEELWKRISRKTNYAVKIDTKKLVEECVSEINSLNINSIRIKVEKIELSLNDDGIKTLFIGEESEESNNNFEIPNLIELIANETKLTRNTIYEILAKVDNFNLIFKNPQEYIHSVSLIILEKLKEFLVNGINYVEIEDFWQMELFKNVEAYNDYIIPDKNDKCIYDGIICDSDGEKNYAQVLEDNDLVKMFIKLPNWFFVETPIGKYNPDWAIVFDERDLTGASKEKLYLVRETKFVENLENLRPLEKYKIKCANEHFKTLGIDFKTVNDINKIK</sequence>
<dbReference type="GO" id="GO:0015668">
    <property type="term" value="F:type III site-specific deoxyribonuclease activity"/>
    <property type="evidence" value="ECO:0007669"/>
    <property type="project" value="UniProtKB-EC"/>
</dbReference>
<dbReference type="EC" id="3.1.21.5" evidence="2"/>
<gene>
    <name evidence="2" type="primary">res</name>
    <name evidence="2" type="ORF">MMOS7_08230</name>
</gene>
<organism evidence="2 3">
    <name type="scientific">Methanococcus maripaludis OS7</name>
    <dbReference type="NCBI Taxonomy" id="637915"/>
    <lineage>
        <taxon>Archaea</taxon>
        <taxon>Methanobacteriati</taxon>
        <taxon>Methanobacteriota</taxon>
        <taxon>Methanomada group</taxon>
        <taxon>Methanococci</taxon>
        <taxon>Methanococcales</taxon>
        <taxon>Methanococcaceae</taxon>
        <taxon>Methanococcus</taxon>
    </lineage>
</organism>
<dbReference type="KEGG" id="mmao:MMOS7_08230"/>
<dbReference type="GeneID" id="37875311"/>